<dbReference type="PROSITE" id="PS50969">
    <property type="entry name" value="FCP1"/>
    <property type="match status" value="1"/>
</dbReference>
<reference evidence="16" key="1">
    <citation type="submission" date="2014-03" db="EMBL/GenBank/DDBJ databases">
        <title>The sialotranscriptome of Amblyomma triste, Amblyomma parvum and Amblyomma cajennense ticks, uncovered by 454-based RNA-seq.</title>
        <authorList>
            <person name="Garcia G.R."/>
            <person name="Gardinassi L.G."/>
            <person name="Ribeiro J.M."/>
            <person name="Anatriello E."/>
            <person name="Ferreira B.R."/>
            <person name="Moreira H.N."/>
            <person name="Mafra C."/>
            <person name="Olegario M.M."/>
            <person name="Szabo P.J."/>
            <person name="Miranda-Santos I.K."/>
            <person name="Maruyama S.R."/>
        </authorList>
    </citation>
    <scope>NUCLEOTIDE SEQUENCE</scope>
    <source>
        <strain evidence="16">Mato Grasso do Sul</strain>
        <tissue evidence="16">Salivary glands</tissue>
    </source>
</reference>
<dbReference type="SMART" id="SM00213">
    <property type="entry name" value="UBQ"/>
    <property type="match status" value="1"/>
</dbReference>
<dbReference type="Gene3D" id="3.40.50.1000">
    <property type="entry name" value="HAD superfamily/HAD-like"/>
    <property type="match status" value="1"/>
</dbReference>
<dbReference type="InterPro" id="IPR011943">
    <property type="entry name" value="HAD-SF_hydro_IIID"/>
</dbReference>
<keyword evidence="9" id="KW-0539">Nucleus</keyword>
<dbReference type="SMART" id="SM00577">
    <property type="entry name" value="CPDc"/>
    <property type="match status" value="1"/>
</dbReference>
<dbReference type="PROSITE" id="PS50053">
    <property type="entry name" value="UBIQUITIN_2"/>
    <property type="match status" value="1"/>
</dbReference>
<evidence type="ECO:0000256" key="8">
    <source>
        <dbReference type="ARBA" id="ARBA00022912"/>
    </source>
</evidence>
<dbReference type="InterPro" id="IPR004274">
    <property type="entry name" value="FCP1_dom"/>
</dbReference>
<evidence type="ECO:0000256" key="5">
    <source>
        <dbReference type="ARBA" id="ARBA00022723"/>
    </source>
</evidence>
<dbReference type="Gene3D" id="3.10.20.90">
    <property type="entry name" value="Phosphatidylinositol 3-kinase Catalytic Subunit, Chain A, domain 1"/>
    <property type="match status" value="1"/>
</dbReference>
<feature type="compositionally biased region" description="Basic and acidic residues" evidence="13">
    <location>
        <begin position="317"/>
        <end position="328"/>
    </location>
</feature>
<comment type="cofactor">
    <cofactor evidence="1">
        <name>Mg(2+)</name>
        <dbReference type="ChEBI" id="CHEBI:18420"/>
    </cofactor>
</comment>
<dbReference type="InterPro" id="IPR000626">
    <property type="entry name" value="Ubiquitin-like_dom"/>
</dbReference>
<evidence type="ECO:0000256" key="1">
    <source>
        <dbReference type="ARBA" id="ARBA00001946"/>
    </source>
</evidence>
<feature type="domain" description="Ubiquitin-like" evidence="14">
    <location>
        <begin position="4"/>
        <end position="82"/>
    </location>
</feature>
<evidence type="ECO:0000256" key="2">
    <source>
        <dbReference type="ARBA" id="ARBA00004123"/>
    </source>
</evidence>
<dbReference type="FunFam" id="3.10.20.90:FF:000060">
    <property type="entry name" value="ubiquitin-like domain-containing CTD phosphatase 1"/>
    <property type="match status" value="1"/>
</dbReference>
<keyword evidence="7" id="KW-0460">Magnesium</keyword>
<feature type="region of interest" description="Disordered" evidence="13">
    <location>
        <begin position="317"/>
        <end position="360"/>
    </location>
</feature>
<keyword evidence="8" id="KW-0904">Protein phosphatase</keyword>
<dbReference type="InterPro" id="IPR051658">
    <property type="entry name" value="UBLCP1"/>
</dbReference>
<evidence type="ECO:0000259" key="15">
    <source>
        <dbReference type="PROSITE" id="PS50969"/>
    </source>
</evidence>
<dbReference type="GO" id="GO:0005634">
    <property type="term" value="C:nucleus"/>
    <property type="evidence" value="ECO:0007669"/>
    <property type="project" value="UniProtKB-SubCell"/>
</dbReference>
<proteinExistence type="evidence at transcript level"/>
<evidence type="ECO:0000256" key="9">
    <source>
        <dbReference type="ARBA" id="ARBA00023242"/>
    </source>
</evidence>
<dbReference type="GO" id="GO:0004722">
    <property type="term" value="F:protein serine/threonine phosphatase activity"/>
    <property type="evidence" value="ECO:0007669"/>
    <property type="project" value="UniProtKB-EC"/>
</dbReference>
<dbReference type="CDD" id="cd01813">
    <property type="entry name" value="Ubl_UBLCP1"/>
    <property type="match status" value="1"/>
</dbReference>
<dbReference type="Pfam" id="PF00240">
    <property type="entry name" value="ubiquitin"/>
    <property type="match status" value="1"/>
</dbReference>
<evidence type="ECO:0000256" key="13">
    <source>
        <dbReference type="SAM" id="MobiDB-lite"/>
    </source>
</evidence>
<dbReference type="SUPFAM" id="SSF56784">
    <property type="entry name" value="HAD-like"/>
    <property type="match status" value="1"/>
</dbReference>
<dbReference type="EMBL" id="GBBM01005260">
    <property type="protein sequence ID" value="JAC30158.1"/>
    <property type="molecule type" value="mRNA"/>
</dbReference>
<comment type="subcellular location">
    <subcellularLocation>
        <location evidence="2">Nucleus</location>
    </subcellularLocation>
</comment>
<keyword evidence="6" id="KW-0378">Hydrolase</keyword>
<dbReference type="SUPFAM" id="SSF54236">
    <property type="entry name" value="Ubiquitin-like"/>
    <property type="match status" value="1"/>
</dbReference>
<dbReference type="NCBIfam" id="TIGR02245">
    <property type="entry name" value="HAD_IIID1"/>
    <property type="match status" value="1"/>
</dbReference>
<dbReference type="GO" id="GO:0046872">
    <property type="term" value="F:metal ion binding"/>
    <property type="evidence" value="ECO:0007669"/>
    <property type="project" value="UniProtKB-KW"/>
</dbReference>
<keyword evidence="5" id="KW-0479">Metal-binding</keyword>
<dbReference type="InterPro" id="IPR029071">
    <property type="entry name" value="Ubiquitin-like_domsf"/>
</dbReference>
<dbReference type="GO" id="GO:0090364">
    <property type="term" value="P:regulation of proteasome assembly"/>
    <property type="evidence" value="ECO:0007669"/>
    <property type="project" value="InterPro"/>
</dbReference>
<dbReference type="Pfam" id="PF03031">
    <property type="entry name" value="NIF"/>
    <property type="match status" value="1"/>
</dbReference>
<protein>
    <recommendedName>
        <fullName evidence="4">Ubiquitin-like domain-containing CTD phosphatase 1</fullName>
        <ecNumber evidence="3">3.1.3.16</ecNumber>
    </recommendedName>
    <alternativeName>
        <fullName evidence="10">Nuclear proteasome inhibitor UBLCP1</fullName>
    </alternativeName>
</protein>
<dbReference type="InterPro" id="IPR023214">
    <property type="entry name" value="HAD_sf"/>
</dbReference>
<evidence type="ECO:0000256" key="7">
    <source>
        <dbReference type="ARBA" id="ARBA00022842"/>
    </source>
</evidence>
<accession>A0A023GB63</accession>
<evidence type="ECO:0000256" key="4">
    <source>
        <dbReference type="ARBA" id="ARBA00014187"/>
    </source>
</evidence>
<dbReference type="InterPro" id="IPR036412">
    <property type="entry name" value="HAD-like_sf"/>
</dbReference>
<comment type="catalytic activity">
    <reaction evidence="11">
        <text>O-phospho-L-seryl-[protein] + H2O = L-seryl-[protein] + phosphate</text>
        <dbReference type="Rhea" id="RHEA:20629"/>
        <dbReference type="Rhea" id="RHEA-COMP:9863"/>
        <dbReference type="Rhea" id="RHEA-COMP:11604"/>
        <dbReference type="ChEBI" id="CHEBI:15377"/>
        <dbReference type="ChEBI" id="CHEBI:29999"/>
        <dbReference type="ChEBI" id="CHEBI:43474"/>
        <dbReference type="ChEBI" id="CHEBI:83421"/>
        <dbReference type="EC" id="3.1.3.16"/>
    </reaction>
</comment>
<feature type="domain" description="FCP1 homology" evidence="15">
    <location>
        <begin position="136"/>
        <end position="296"/>
    </location>
</feature>
<dbReference type="AlphaFoldDB" id="A0A023GB63"/>
<dbReference type="EC" id="3.1.3.16" evidence="3"/>
<evidence type="ECO:0000313" key="16">
    <source>
        <dbReference type="EMBL" id="JAC30158.1"/>
    </source>
</evidence>
<comment type="catalytic activity">
    <reaction evidence="12">
        <text>O-phospho-L-threonyl-[protein] + H2O = L-threonyl-[protein] + phosphate</text>
        <dbReference type="Rhea" id="RHEA:47004"/>
        <dbReference type="Rhea" id="RHEA-COMP:11060"/>
        <dbReference type="Rhea" id="RHEA-COMP:11605"/>
        <dbReference type="ChEBI" id="CHEBI:15377"/>
        <dbReference type="ChEBI" id="CHEBI:30013"/>
        <dbReference type="ChEBI" id="CHEBI:43474"/>
        <dbReference type="ChEBI" id="CHEBI:61977"/>
        <dbReference type="EC" id="3.1.3.16"/>
    </reaction>
</comment>
<sequence>MSTVNLTVKWAGKEYSIPDLPLHACVMDLKHAIFEKTGVLPERQKLVGIKCKGKPVTEGLRLSDLKLEPNAKIMMVGSLEKSIQDASTPPEDIPDVINDLDDDEDDKEVPIENREEFLNKIGKRIKTYRIKWLNEPRPGKRLLVLDIDYTIFDHRTTAQSMMELMRPFLHEFLESAYEDYDIAFWSATNMKWIDAKLYELGVTRHPKYKIAFQLDSGAMISLHTSKYGLVDVKPLALIWGLVPAYHSGNTIMIDDIRRNFLMNPQSGLRVRPFRNAHRHRNTDRELLRLARYLKDIACSVSDFMELNHRNWETFMPKELRSPEKKSEGEPAEPTLPHMAAPEVLPSEAPPPDEGNDEPKM</sequence>
<evidence type="ECO:0000256" key="3">
    <source>
        <dbReference type="ARBA" id="ARBA00013081"/>
    </source>
</evidence>
<evidence type="ECO:0000256" key="6">
    <source>
        <dbReference type="ARBA" id="ARBA00022801"/>
    </source>
</evidence>
<evidence type="ECO:0000256" key="12">
    <source>
        <dbReference type="ARBA" id="ARBA00048336"/>
    </source>
</evidence>
<evidence type="ECO:0000256" key="10">
    <source>
        <dbReference type="ARBA" id="ARBA00032039"/>
    </source>
</evidence>
<evidence type="ECO:0000259" key="14">
    <source>
        <dbReference type="PROSITE" id="PS50053"/>
    </source>
</evidence>
<name>A0A023GB63_AMBTT</name>
<dbReference type="PANTHER" id="PTHR48493">
    <property type="entry name" value="UBIQUITIN-LIKE DOMAIN-CONTAINING CTD PHOSPHATASE 1"/>
    <property type="match status" value="1"/>
</dbReference>
<dbReference type="PANTHER" id="PTHR48493:SF1">
    <property type="entry name" value="UBIQUITIN-LIKE DOMAIN-CONTAINING CTD PHOSPHATASE 1"/>
    <property type="match status" value="1"/>
</dbReference>
<evidence type="ECO:0000256" key="11">
    <source>
        <dbReference type="ARBA" id="ARBA00047761"/>
    </source>
</evidence>
<organism evidence="16">
    <name type="scientific">Amblyomma triste</name>
    <name type="common">Neotropical tick</name>
    <dbReference type="NCBI Taxonomy" id="251400"/>
    <lineage>
        <taxon>Eukaryota</taxon>
        <taxon>Metazoa</taxon>
        <taxon>Ecdysozoa</taxon>
        <taxon>Arthropoda</taxon>
        <taxon>Chelicerata</taxon>
        <taxon>Arachnida</taxon>
        <taxon>Acari</taxon>
        <taxon>Parasitiformes</taxon>
        <taxon>Ixodida</taxon>
        <taxon>Ixodoidea</taxon>
        <taxon>Ixodidae</taxon>
        <taxon>Amblyomminae</taxon>
        <taxon>Amblyomma</taxon>
    </lineage>
</organism>